<gene>
    <name evidence="6" type="ORF">SAMN06265376_107140</name>
</gene>
<name>A0A239C6B6_9FLAO</name>
<keyword evidence="6" id="KW-0378">Hydrolase</keyword>
<sequence length="367" mass="41041">MSKKRRIRRILKWSLITFSALLVILFCFGLWFKSLLPPKQIGLENSLAQHLPYLSENKVTKRGKILAVVTSTDKMGASEKSTGYELTELARAYYVFEANGFEVDIASPLGGKPPVIIDDDDMGAYDYAFLNDSIAQYKTSHTIAVENIDPSEYQAVFFAGGKGAMFDFPDNKAIQAIVREYYQSNKVVGAVCHGPAALVNVLLDNNRPLLEDKMVSGFTNEEELLLIPDAEAIFPFLLQDKLTAQGAHVNEGTMYLKKISHDTNLITGQNPWSTWELAETMIKQLGYTPKYREVTAEENAVRILSVYHQQGSQKARELIKKMMVTEHKEVNRVLIASHSIIAAMKGDIGQFYDIIGLVSYAKKQVSS</sequence>
<dbReference type="Gene3D" id="3.40.50.880">
    <property type="match status" value="1"/>
</dbReference>
<evidence type="ECO:0000256" key="2">
    <source>
        <dbReference type="ARBA" id="ARBA00023239"/>
    </source>
</evidence>
<feature type="domain" description="DJ-1/PfpI" evidence="5">
    <location>
        <begin position="83"/>
        <end position="201"/>
    </location>
</feature>
<dbReference type="CDD" id="cd03141">
    <property type="entry name" value="GATase1_Hsp31_like"/>
    <property type="match status" value="1"/>
</dbReference>
<comment type="similarity">
    <text evidence="3">Belongs to the peptidase C56 family. HSP31-like subfamily.</text>
</comment>
<evidence type="ECO:0000256" key="1">
    <source>
        <dbReference type="ARBA" id="ARBA00023016"/>
    </source>
</evidence>
<protein>
    <submittedName>
        <fullName evidence="6">Putative intracellular protease/amidase</fullName>
    </submittedName>
</protein>
<reference evidence="6 7" key="1">
    <citation type="submission" date="2017-06" db="EMBL/GenBank/DDBJ databases">
        <authorList>
            <person name="Kim H.J."/>
            <person name="Triplett B.A."/>
        </authorList>
    </citation>
    <scope>NUCLEOTIDE SEQUENCE [LARGE SCALE GENOMIC DNA]</scope>
    <source>
        <strain evidence="6 7">DSM 25597</strain>
    </source>
</reference>
<dbReference type="GO" id="GO:0008233">
    <property type="term" value="F:peptidase activity"/>
    <property type="evidence" value="ECO:0007669"/>
    <property type="project" value="UniProtKB-KW"/>
</dbReference>
<proteinExistence type="inferred from homology"/>
<dbReference type="GO" id="GO:0005737">
    <property type="term" value="C:cytoplasm"/>
    <property type="evidence" value="ECO:0007669"/>
    <property type="project" value="TreeGrafter"/>
</dbReference>
<keyword evidence="4" id="KW-0472">Membrane</keyword>
<dbReference type="AlphaFoldDB" id="A0A239C6B6"/>
<keyword evidence="4" id="KW-0812">Transmembrane</keyword>
<dbReference type="InterPro" id="IPR050325">
    <property type="entry name" value="Prot/Nucl_acid_deglycase"/>
</dbReference>
<dbReference type="GO" id="GO:0019172">
    <property type="term" value="F:glyoxalase III activity"/>
    <property type="evidence" value="ECO:0007669"/>
    <property type="project" value="TreeGrafter"/>
</dbReference>
<evidence type="ECO:0000256" key="4">
    <source>
        <dbReference type="SAM" id="Phobius"/>
    </source>
</evidence>
<dbReference type="RefSeq" id="WP_089373141.1">
    <property type="nucleotide sequence ID" value="NZ_BMEP01000004.1"/>
</dbReference>
<dbReference type="Pfam" id="PF01965">
    <property type="entry name" value="DJ-1_PfpI"/>
    <property type="match status" value="1"/>
</dbReference>
<dbReference type="OrthoDB" id="9792284at2"/>
<keyword evidence="7" id="KW-1185">Reference proteome</keyword>
<organism evidence="6 7">
    <name type="scientific">Dokdonia pacifica</name>
    <dbReference type="NCBI Taxonomy" id="1627892"/>
    <lineage>
        <taxon>Bacteria</taxon>
        <taxon>Pseudomonadati</taxon>
        <taxon>Bacteroidota</taxon>
        <taxon>Flavobacteriia</taxon>
        <taxon>Flavobacteriales</taxon>
        <taxon>Flavobacteriaceae</taxon>
        <taxon>Dokdonia</taxon>
    </lineage>
</organism>
<dbReference type="GO" id="GO:0019243">
    <property type="term" value="P:methylglyoxal catabolic process to D-lactate via S-lactoyl-glutathione"/>
    <property type="evidence" value="ECO:0007669"/>
    <property type="project" value="TreeGrafter"/>
</dbReference>
<evidence type="ECO:0000259" key="5">
    <source>
        <dbReference type="Pfam" id="PF01965"/>
    </source>
</evidence>
<keyword evidence="4" id="KW-1133">Transmembrane helix</keyword>
<keyword evidence="6" id="KW-0645">Protease</keyword>
<keyword evidence="2" id="KW-0456">Lyase</keyword>
<keyword evidence="1" id="KW-0346">Stress response</keyword>
<evidence type="ECO:0000313" key="7">
    <source>
        <dbReference type="Proteomes" id="UP000198379"/>
    </source>
</evidence>
<evidence type="ECO:0000256" key="3">
    <source>
        <dbReference type="ARBA" id="ARBA00038493"/>
    </source>
</evidence>
<dbReference type="Proteomes" id="UP000198379">
    <property type="component" value="Unassembled WGS sequence"/>
</dbReference>
<dbReference type="PANTHER" id="PTHR48094:SF11">
    <property type="entry name" value="GLUTATHIONE-INDEPENDENT GLYOXALASE HSP31-RELATED"/>
    <property type="match status" value="1"/>
</dbReference>
<dbReference type="PANTHER" id="PTHR48094">
    <property type="entry name" value="PROTEIN/NUCLEIC ACID DEGLYCASE DJ-1-RELATED"/>
    <property type="match status" value="1"/>
</dbReference>
<dbReference type="InterPro" id="IPR029062">
    <property type="entry name" value="Class_I_gatase-like"/>
</dbReference>
<dbReference type="SUPFAM" id="SSF52317">
    <property type="entry name" value="Class I glutamine amidotransferase-like"/>
    <property type="match status" value="1"/>
</dbReference>
<dbReference type="EMBL" id="FZNY01000007">
    <property type="protein sequence ID" value="SNS15469.1"/>
    <property type="molecule type" value="Genomic_DNA"/>
</dbReference>
<evidence type="ECO:0000313" key="6">
    <source>
        <dbReference type="EMBL" id="SNS15469.1"/>
    </source>
</evidence>
<feature type="transmembrane region" description="Helical" evidence="4">
    <location>
        <begin position="12"/>
        <end position="32"/>
    </location>
</feature>
<accession>A0A239C6B6</accession>
<dbReference type="GO" id="GO:0006508">
    <property type="term" value="P:proteolysis"/>
    <property type="evidence" value="ECO:0007669"/>
    <property type="project" value="UniProtKB-KW"/>
</dbReference>
<dbReference type="InterPro" id="IPR002818">
    <property type="entry name" value="DJ-1/PfpI"/>
</dbReference>